<evidence type="ECO:0000256" key="2">
    <source>
        <dbReference type="ARBA" id="ARBA00022525"/>
    </source>
</evidence>
<keyword evidence="2" id="KW-0964">Secreted</keyword>
<comment type="subcellular location">
    <subcellularLocation>
        <location evidence="1">Secreted</location>
    </subcellularLocation>
</comment>
<proteinExistence type="predicted"/>
<dbReference type="CDD" id="cd00104">
    <property type="entry name" value="KAZAL_FS"/>
    <property type="match status" value="1"/>
</dbReference>
<dbReference type="SUPFAM" id="SSF57184">
    <property type="entry name" value="Growth factor receptor domain"/>
    <property type="match status" value="1"/>
</dbReference>
<evidence type="ECO:0008006" key="10">
    <source>
        <dbReference type="Google" id="ProtNLM"/>
    </source>
</evidence>
<dbReference type="Gene3D" id="2.60.40.10">
    <property type="entry name" value="Immunoglobulins"/>
    <property type="match status" value="1"/>
</dbReference>
<reference evidence="8" key="1">
    <citation type="submission" date="2025-08" db="UniProtKB">
        <authorList>
            <consortium name="Ensembl"/>
        </authorList>
    </citation>
    <scope>IDENTIFICATION</scope>
</reference>
<protein>
    <recommendedName>
        <fullName evidence="10">Kazal-type serine protease inhibitor domain-containing protein 1</fullName>
    </recommendedName>
</protein>
<dbReference type="SMART" id="SM00409">
    <property type="entry name" value="IG"/>
    <property type="match status" value="1"/>
</dbReference>
<dbReference type="InterPro" id="IPR009030">
    <property type="entry name" value="Growth_fac_rcpt_cys_sf"/>
</dbReference>
<dbReference type="InterPro" id="IPR013783">
    <property type="entry name" value="Ig-like_fold"/>
</dbReference>
<dbReference type="PIRSF" id="PIRSF018239">
    <property type="entry name" value="IGFBP_rP_mac25"/>
    <property type="match status" value="1"/>
</dbReference>
<dbReference type="Pfam" id="PF07679">
    <property type="entry name" value="I-set"/>
    <property type="match status" value="1"/>
</dbReference>
<evidence type="ECO:0000313" key="9">
    <source>
        <dbReference type="Proteomes" id="UP000694421"/>
    </source>
</evidence>
<dbReference type="InterPro" id="IPR002350">
    <property type="entry name" value="Kazal_dom"/>
</dbReference>
<evidence type="ECO:0000259" key="7">
    <source>
        <dbReference type="PROSITE" id="PS51465"/>
    </source>
</evidence>
<dbReference type="InterPro" id="IPR011390">
    <property type="entry name" value="IGFBP_rP_mac25"/>
</dbReference>
<organism evidence="8 9">
    <name type="scientific">Salvator merianae</name>
    <name type="common">Argentine black and white tegu</name>
    <name type="synonym">Tupinambis merianae</name>
    <dbReference type="NCBI Taxonomy" id="96440"/>
    <lineage>
        <taxon>Eukaryota</taxon>
        <taxon>Metazoa</taxon>
        <taxon>Chordata</taxon>
        <taxon>Craniata</taxon>
        <taxon>Vertebrata</taxon>
        <taxon>Euteleostomi</taxon>
        <taxon>Lepidosauria</taxon>
        <taxon>Squamata</taxon>
        <taxon>Bifurcata</taxon>
        <taxon>Unidentata</taxon>
        <taxon>Episquamata</taxon>
        <taxon>Laterata</taxon>
        <taxon>Teiioidea</taxon>
        <taxon>Teiidae</taxon>
        <taxon>Salvator</taxon>
    </lineage>
</organism>
<keyword evidence="9" id="KW-1185">Reference proteome</keyword>
<dbReference type="GO" id="GO:0001558">
    <property type="term" value="P:regulation of cell growth"/>
    <property type="evidence" value="ECO:0007669"/>
    <property type="project" value="InterPro"/>
</dbReference>
<name>A0A8D0KP87_SALMN</name>
<dbReference type="SMART" id="SM00408">
    <property type="entry name" value="IGc2"/>
    <property type="match status" value="1"/>
</dbReference>
<evidence type="ECO:0000256" key="1">
    <source>
        <dbReference type="ARBA" id="ARBA00004613"/>
    </source>
</evidence>
<dbReference type="PROSITE" id="PS51465">
    <property type="entry name" value="KAZAL_2"/>
    <property type="match status" value="1"/>
</dbReference>
<dbReference type="GO" id="GO:0005615">
    <property type="term" value="C:extracellular space"/>
    <property type="evidence" value="ECO:0007669"/>
    <property type="project" value="TreeGrafter"/>
</dbReference>
<dbReference type="SMART" id="SM00280">
    <property type="entry name" value="KAZAL"/>
    <property type="match status" value="1"/>
</dbReference>
<dbReference type="GO" id="GO:0005520">
    <property type="term" value="F:insulin-like growth factor binding"/>
    <property type="evidence" value="ECO:0007669"/>
    <property type="project" value="InterPro"/>
</dbReference>
<dbReference type="PROSITE" id="PS50835">
    <property type="entry name" value="IG_LIKE"/>
    <property type="match status" value="1"/>
</dbReference>
<dbReference type="InterPro" id="IPR036179">
    <property type="entry name" value="Ig-like_dom_sf"/>
</dbReference>
<dbReference type="Gene3D" id="4.10.40.20">
    <property type="match status" value="1"/>
</dbReference>
<dbReference type="SUPFAM" id="SSF100895">
    <property type="entry name" value="Kazal-type serine protease inhibitors"/>
    <property type="match status" value="1"/>
</dbReference>
<dbReference type="Pfam" id="PF00050">
    <property type="entry name" value="Kazal_1"/>
    <property type="match status" value="1"/>
</dbReference>
<dbReference type="Proteomes" id="UP000694421">
    <property type="component" value="Unplaced"/>
</dbReference>
<keyword evidence="4" id="KW-1015">Disulfide bond</keyword>
<reference evidence="8" key="2">
    <citation type="submission" date="2025-09" db="UniProtKB">
        <authorList>
            <consortium name="Ensembl"/>
        </authorList>
    </citation>
    <scope>IDENTIFICATION</scope>
</reference>
<dbReference type="AlphaFoldDB" id="A0A8D0KP87"/>
<evidence type="ECO:0000256" key="5">
    <source>
        <dbReference type="ARBA" id="ARBA00023319"/>
    </source>
</evidence>
<dbReference type="InterPro" id="IPR007110">
    <property type="entry name" value="Ig-like_dom"/>
</dbReference>
<feature type="domain" description="Ig-like" evidence="6">
    <location>
        <begin position="175"/>
        <end position="272"/>
    </location>
</feature>
<dbReference type="InterPro" id="IPR003598">
    <property type="entry name" value="Ig_sub2"/>
</dbReference>
<evidence type="ECO:0000256" key="3">
    <source>
        <dbReference type="ARBA" id="ARBA00022729"/>
    </source>
</evidence>
<feature type="domain" description="Kazal-like" evidence="7">
    <location>
        <begin position="108"/>
        <end position="173"/>
    </location>
</feature>
<evidence type="ECO:0000259" key="6">
    <source>
        <dbReference type="PROSITE" id="PS50835"/>
    </source>
</evidence>
<dbReference type="SUPFAM" id="SSF48726">
    <property type="entry name" value="Immunoglobulin"/>
    <property type="match status" value="1"/>
</dbReference>
<dbReference type="InterPro" id="IPR013098">
    <property type="entry name" value="Ig_I-set"/>
</dbReference>
<dbReference type="Gene3D" id="3.30.60.30">
    <property type="match status" value="1"/>
</dbReference>
<evidence type="ECO:0000313" key="8">
    <source>
        <dbReference type="Ensembl" id="ENSSMRP00000029551.1"/>
    </source>
</evidence>
<dbReference type="InterPro" id="IPR036058">
    <property type="entry name" value="Kazal_dom_sf"/>
</dbReference>
<dbReference type="Ensembl" id="ENSSMRT00000034478.1">
    <property type="protein sequence ID" value="ENSSMRP00000029551.1"/>
    <property type="gene ID" value="ENSSMRG00000022708.1"/>
</dbReference>
<dbReference type="InterPro" id="IPR003599">
    <property type="entry name" value="Ig_sub"/>
</dbReference>
<dbReference type="PANTHER" id="PTHR14186:SF14">
    <property type="entry name" value="KAZAL-TYPE SERINE PROTEASE INHIBITOR DOMAIN-CONTAINING PROTEIN 1"/>
    <property type="match status" value="1"/>
</dbReference>
<dbReference type="GO" id="GO:0009966">
    <property type="term" value="P:regulation of signal transduction"/>
    <property type="evidence" value="ECO:0007669"/>
    <property type="project" value="TreeGrafter"/>
</dbReference>
<accession>A0A8D0KP87</accession>
<dbReference type="GeneTree" id="ENSGT00530000063555"/>
<evidence type="ECO:0000256" key="4">
    <source>
        <dbReference type="ARBA" id="ARBA00023157"/>
    </source>
</evidence>
<sequence length="299" mass="33461">MTARGRAEAKGPANYISHRFTFQRSFLHMPTLVQLSQTSPVWNHKGWWRSLKKGDNKCGICNLELCSVPTNCHAGTVLDPCGCCPECGNVEGQMCDLDKHSHFYGHCGDNLECRLDADDIKSGEIPEPQCVCKFHETVCGPEGKTYENICLFNEAYAEKGRNISIKHKGPCKSAPVISLPPRDTQNFTGNDIIFGCEVSAYPMPHIEWKKKGSKMFLPGDDAHISIQARGGPRKYSVTGWLQIQGIKKSDEGVYICQTKNKYGFAYSSARLKVIDDYGNYFDSIEDEEEEEYESGDYGN</sequence>
<keyword evidence="3" id="KW-0732">Signal</keyword>
<dbReference type="PANTHER" id="PTHR14186">
    <property type="entry name" value="INSULIN-LIKE GROWTH FACTOR BINDING PROTEIN-RELATED"/>
    <property type="match status" value="1"/>
</dbReference>
<keyword evidence="5" id="KW-0393">Immunoglobulin domain</keyword>
<dbReference type="FunFam" id="2.60.40.10:FF:000032">
    <property type="entry name" value="palladin isoform X1"/>
    <property type="match status" value="1"/>
</dbReference>